<evidence type="ECO:0000256" key="1">
    <source>
        <dbReference type="SAM" id="MobiDB-lite"/>
    </source>
</evidence>
<dbReference type="PANTHER" id="PTHR35668:SF1">
    <property type="entry name" value="PROTEIN SHORTAGE IN CHIASMATA 1 ORTHOLOG"/>
    <property type="match status" value="1"/>
</dbReference>
<accession>A0AAV2A7L8</accession>
<sequence length="547" mass="63345">RQYRDILPHLHFADVTVDEKSALILVSSVSFSDDEFPEILFQRVSFLLLKYEVCWIIVQEYKDNLITLKQMKSNENFWKYFLLTKDLFKKSLTHKVKMLHAHCIEETLNLIKSILLHSLNTHPISIASQVSKEEVFLMSFPSLNPYIVQHMISDYSLYEIMNSTLEELLQKWSFIPERFLKCFHSTVHKVLSSESETSDESIESTPDSNHELNSENNQEFKLKPNYHKNVNEFYDFDDSNEATDSESFLDSEFANIIQDNDHQQLCVSKKANDQLTSDKSLQELDLDYMSLKLSYEYDGYNDYLNEDRTSIFNGSGYSMNKCAAVSPRKNNLDNDYSYNFESLNSEISDRKKNTLCDRSLMKPKDSSELLETSNLVTIGRETFSSSVLKIHNSQNGNDSILDLEKFTYIPKKRPFLSENSSPNNECLSSPALKKSCRIQKGMISKIVSKTDLAHPSTYNSQNVASFDTRKVKVSPFMKNGHYFEVNDKKRAVESRSENDEDIHFEHRQSQWPDSSIPLKRLPMTPATRKLGYEKMPGVKGQTRLVFQ</sequence>
<dbReference type="Proteomes" id="UP001497382">
    <property type="component" value="Unassembled WGS sequence"/>
</dbReference>
<dbReference type="GO" id="GO:0000794">
    <property type="term" value="C:condensed nuclear chromosome"/>
    <property type="evidence" value="ECO:0007669"/>
    <property type="project" value="InterPro"/>
</dbReference>
<organism evidence="2 3">
    <name type="scientific">Larinioides sclopetarius</name>
    <dbReference type="NCBI Taxonomy" id="280406"/>
    <lineage>
        <taxon>Eukaryota</taxon>
        <taxon>Metazoa</taxon>
        <taxon>Ecdysozoa</taxon>
        <taxon>Arthropoda</taxon>
        <taxon>Chelicerata</taxon>
        <taxon>Arachnida</taxon>
        <taxon>Araneae</taxon>
        <taxon>Araneomorphae</taxon>
        <taxon>Entelegynae</taxon>
        <taxon>Araneoidea</taxon>
        <taxon>Araneidae</taxon>
        <taxon>Larinioides</taxon>
    </lineage>
</organism>
<dbReference type="AlphaFoldDB" id="A0AAV2A7L8"/>
<dbReference type="GO" id="GO:0003697">
    <property type="term" value="F:single-stranded DNA binding"/>
    <property type="evidence" value="ECO:0007669"/>
    <property type="project" value="TreeGrafter"/>
</dbReference>
<dbReference type="EMBL" id="CAXIEN010000124">
    <property type="protein sequence ID" value="CAL1279677.1"/>
    <property type="molecule type" value="Genomic_DNA"/>
</dbReference>
<keyword evidence="3" id="KW-1185">Reference proteome</keyword>
<evidence type="ECO:0008006" key="4">
    <source>
        <dbReference type="Google" id="ProtNLM"/>
    </source>
</evidence>
<dbReference type="GO" id="GO:0016887">
    <property type="term" value="F:ATP hydrolysis activity"/>
    <property type="evidence" value="ECO:0007669"/>
    <property type="project" value="InterPro"/>
</dbReference>
<feature type="non-terminal residue" evidence="2">
    <location>
        <position position="1"/>
    </location>
</feature>
<gene>
    <name evidence="2" type="ORF">LARSCL_LOCUS10531</name>
</gene>
<evidence type="ECO:0000313" key="3">
    <source>
        <dbReference type="Proteomes" id="UP001497382"/>
    </source>
</evidence>
<name>A0AAV2A7L8_9ARAC</name>
<comment type="caution">
    <text evidence="2">The sequence shown here is derived from an EMBL/GenBank/DDBJ whole genome shotgun (WGS) entry which is preliminary data.</text>
</comment>
<feature type="compositionally biased region" description="Basic and acidic residues" evidence="1">
    <location>
        <begin position="208"/>
        <end position="219"/>
    </location>
</feature>
<reference evidence="2 3" key="1">
    <citation type="submission" date="2024-04" db="EMBL/GenBank/DDBJ databases">
        <authorList>
            <person name="Rising A."/>
            <person name="Reimegard J."/>
            <person name="Sonavane S."/>
            <person name="Akerstrom W."/>
            <person name="Nylinder S."/>
            <person name="Hedman E."/>
            <person name="Kallberg Y."/>
        </authorList>
    </citation>
    <scope>NUCLEOTIDE SEQUENCE [LARGE SCALE GENOMIC DNA]</scope>
</reference>
<dbReference type="InterPro" id="IPR039991">
    <property type="entry name" value="SHOC1"/>
</dbReference>
<feature type="region of interest" description="Disordered" evidence="1">
    <location>
        <begin position="194"/>
        <end position="219"/>
    </location>
</feature>
<dbReference type="GO" id="GO:0000712">
    <property type="term" value="P:resolution of meiotic recombination intermediates"/>
    <property type="evidence" value="ECO:0007669"/>
    <property type="project" value="InterPro"/>
</dbReference>
<proteinExistence type="predicted"/>
<dbReference type="PANTHER" id="PTHR35668">
    <property type="entry name" value="PROTEIN SHORTAGE IN CHIASMATA 1 ORTHOLOG"/>
    <property type="match status" value="1"/>
</dbReference>
<protein>
    <recommendedName>
        <fullName evidence="4">Maturase K</fullName>
    </recommendedName>
</protein>
<evidence type="ECO:0000313" key="2">
    <source>
        <dbReference type="EMBL" id="CAL1279677.1"/>
    </source>
</evidence>